<accession>A0A895XTA4</accession>
<feature type="compositionally biased region" description="Basic residues" evidence="6">
    <location>
        <begin position="68"/>
        <end position="84"/>
    </location>
</feature>
<dbReference type="RefSeq" id="WP_213172550.1">
    <property type="nucleotide sequence ID" value="NZ_CP070496.1"/>
</dbReference>
<keyword evidence="2" id="KW-1003">Cell membrane</keyword>
<evidence type="ECO:0000256" key="1">
    <source>
        <dbReference type="ARBA" id="ARBA00004651"/>
    </source>
</evidence>
<name>A0A895XTA4_9ACTN</name>
<dbReference type="EMBL" id="CP070496">
    <property type="protein sequence ID" value="QSB06539.1"/>
    <property type="molecule type" value="Genomic_DNA"/>
</dbReference>
<sequence length="130" mass="14317">MVRVLIFAFLAHLALLIAAVADCLGGDEAPRRFPKAVWVLIIVFLPILGGILWFTFGRARPDGGGSAAKRHPNGGRGGGPRRPRGPVAPDDDPDFLRDLDRQLRRNEADEERDDSSSNEKDESDKDQRDS</sequence>
<evidence type="ECO:0000256" key="7">
    <source>
        <dbReference type="SAM" id="Phobius"/>
    </source>
</evidence>
<evidence type="ECO:0000256" key="2">
    <source>
        <dbReference type="ARBA" id="ARBA00022475"/>
    </source>
</evidence>
<dbReference type="Proteomes" id="UP000662939">
    <property type="component" value="Chromosome"/>
</dbReference>
<dbReference type="InterPro" id="IPR027379">
    <property type="entry name" value="CLS_N"/>
</dbReference>
<feature type="region of interest" description="Disordered" evidence="6">
    <location>
        <begin position="63"/>
        <end position="130"/>
    </location>
</feature>
<evidence type="ECO:0000259" key="8">
    <source>
        <dbReference type="Pfam" id="PF13396"/>
    </source>
</evidence>
<keyword evidence="4 7" id="KW-1133">Transmembrane helix</keyword>
<proteinExistence type="predicted"/>
<feature type="compositionally biased region" description="Basic and acidic residues" evidence="6">
    <location>
        <begin position="114"/>
        <end position="130"/>
    </location>
</feature>
<feature type="domain" description="Cardiolipin synthase N-terminal" evidence="8">
    <location>
        <begin position="14"/>
        <end position="58"/>
    </location>
</feature>
<feature type="compositionally biased region" description="Basic and acidic residues" evidence="6">
    <location>
        <begin position="94"/>
        <end position="107"/>
    </location>
</feature>
<organism evidence="9 10">
    <name type="scientific">Natronoglycomyces albus</name>
    <dbReference type="NCBI Taxonomy" id="2811108"/>
    <lineage>
        <taxon>Bacteria</taxon>
        <taxon>Bacillati</taxon>
        <taxon>Actinomycetota</taxon>
        <taxon>Actinomycetes</taxon>
        <taxon>Glycomycetales</taxon>
        <taxon>Glycomycetaceae</taxon>
        <taxon>Natronoglycomyces</taxon>
    </lineage>
</organism>
<evidence type="ECO:0000256" key="4">
    <source>
        <dbReference type="ARBA" id="ARBA00022989"/>
    </source>
</evidence>
<evidence type="ECO:0000256" key="6">
    <source>
        <dbReference type="SAM" id="MobiDB-lite"/>
    </source>
</evidence>
<keyword evidence="10" id="KW-1185">Reference proteome</keyword>
<dbReference type="Pfam" id="PF13396">
    <property type="entry name" value="PLDc_N"/>
    <property type="match status" value="1"/>
</dbReference>
<feature type="transmembrane region" description="Helical" evidence="7">
    <location>
        <begin position="37"/>
        <end position="56"/>
    </location>
</feature>
<keyword evidence="5 7" id="KW-0472">Membrane</keyword>
<evidence type="ECO:0000256" key="5">
    <source>
        <dbReference type="ARBA" id="ARBA00023136"/>
    </source>
</evidence>
<reference evidence="9" key="1">
    <citation type="submission" date="2021-02" db="EMBL/GenBank/DDBJ databases">
        <title>Natronoglycomyces albus gen. nov., sp. nov, a haloalkaliphilic actinobacterium from a soda solonchak soil.</title>
        <authorList>
            <person name="Sorokin D.Y."/>
            <person name="Khijniak T.V."/>
            <person name="Zakharycheva A.P."/>
            <person name="Boueva O.V."/>
            <person name="Ariskina E.V."/>
            <person name="Hahnke R.L."/>
            <person name="Bunk B."/>
            <person name="Sproer C."/>
            <person name="Schumann P."/>
            <person name="Evtushenko L.I."/>
            <person name="Kublanov I.V."/>
        </authorList>
    </citation>
    <scope>NUCLEOTIDE SEQUENCE</scope>
    <source>
        <strain evidence="9">DSM 106290</strain>
    </source>
</reference>
<evidence type="ECO:0000256" key="3">
    <source>
        <dbReference type="ARBA" id="ARBA00022692"/>
    </source>
</evidence>
<evidence type="ECO:0000313" key="10">
    <source>
        <dbReference type="Proteomes" id="UP000662939"/>
    </source>
</evidence>
<evidence type="ECO:0000313" key="9">
    <source>
        <dbReference type="EMBL" id="QSB06539.1"/>
    </source>
</evidence>
<protein>
    <submittedName>
        <fullName evidence="9">PLDc_N domain-containing protein</fullName>
    </submittedName>
</protein>
<dbReference type="AlphaFoldDB" id="A0A895XTA4"/>
<dbReference type="KEGG" id="nav:JQS30_06450"/>
<keyword evidence="3 7" id="KW-0812">Transmembrane</keyword>
<gene>
    <name evidence="9" type="ORF">JQS30_06450</name>
</gene>
<dbReference type="GO" id="GO:0005886">
    <property type="term" value="C:plasma membrane"/>
    <property type="evidence" value="ECO:0007669"/>
    <property type="project" value="UniProtKB-SubCell"/>
</dbReference>
<comment type="subcellular location">
    <subcellularLocation>
        <location evidence="1">Cell membrane</location>
        <topology evidence="1">Multi-pass membrane protein</topology>
    </subcellularLocation>
</comment>